<proteinExistence type="inferred from homology"/>
<dbReference type="PANTHER" id="PTHR33909">
    <property type="entry name" value="SEC TRANSLOCON ACCESSORY COMPLEX SUBUNIT YAJC"/>
    <property type="match status" value="1"/>
</dbReference>
<dbReference type="OrthoDB" id="2200043at2"/>
<keyword evidence="7 10" id="KW-1133">Transmembrane helix</keyword>
<dbReference type="Proteomes" id="UP000218181">
    <property type="component" value="Unassembled WGS sequence"/>
</dbReference>
<keyword evidence="8" id="KW-0811">Translocation</keyword>
<evidence type="ECO:0000256" key="5">
    <source>
        <dbReference type="ARBA" id="ARBA00022692"/>
    </source>
</evidence>
<accession>A0A2A5RKB1</accession>
<evidence type="ECO:0000256" key="2">
    <source>
        <dbReference type="ARBA" id="ARBA00006742"/>
    </source>
</evidence>
<evidence type="ECO:0000313" key="11">
    <source>
        <dbReference type="EMBL" id="PCR99658.1"/>
    </source>
</evidence>
<dbReference type="AlphaFoldDB" id="A0A2A5RKB1"/>
<evidence type="ECO:0000256" key="7">
    <source>
        <dbReference type="ARBA" id="ARBA00022989"/>
    </source>
</evidence>
<evidence type="ECO:0000256" key="3">
    <source>
        <dbReference type="ARBA" id="ARBA00022448"/>
    </source>
</evidence>
<dbReference type="NCBIfam" id="TIGR00739">
    <property type="entry name" value="yajC"/>
    <property type="match status" value="1"/>
</dbReference>
<evidence type="ECO:0000256" key="9">
    <source>
        <dbReference type="ARBA" id="ARBA00023136"/>
    </source>
</evidence>
<dbReference type="GO" id="GO:0005886">
    <property type="term" value="C:plasma membrane"/>
    <property type="evidence" value="ECO:0007669"/>
    <property type="project" value="UniProtKB-SubCell"/>
</dbReference>
<protein>
    <submittedName>
        <fullName evidence="11">Preprotein translocase subunit YajC</fullName>
    </submittedName>
</protein>
<organism evidence="11 12">
    <name type="scientific">Lactococcus fujiensis JCM 16395</name>
    <dbReference type="NCBI Taxonomy" id="1291764"/>
    <lineage>
        <taxon>Bacteria</taxon>
        <taxon>Bacillati</taxon>
        <taxon>Bacillota</taxon>
        <taxon>Bacilli</taxon>
        <taxon>Lactobacillales</taxon>
        <taxon>Streptococcaceae</taxon>
        <taxon>Lactococcus</taxon>
    </lineage>
</organism>
<keyword evidence="12" id="KW-1185">Reference proteome</keyword>
<dbReference type="EMBL" id="JXJU01000007">
    <property type="protein sequence ID" value="PCR99658.1"/>
    <property type="molecule type" value="Genomic_DNA"/>
</dbReference>
<evidence type="ECO:0000256" key="4">
    <source>
        <dbReference type="ARBA" id="ARBA00022475"/>
    </source>
</evidence>
<dbReference type="STRING" id="1291764.GCA_001311235_02213"/>
<name>A0A2A5RKB1_9LACT</name>
<comment type="caution">
    <text evidence="11">The sequence shown here is derived from an EMBL/GenBank/DDBJ whole genome shotgun (WGS) entry which is preliminary data.</text>
</comment>
<dbReference type="Pfam" id="PF02699">
    <property type="entry name" value="YajC"/>
    <property type="match status" value="1"/>
</dbReference>
<evidence type="ECO:0000256" key="8">
    <source>
        <dbReference type="ARBA" id="ARBA00023010"/>
    </source>
</evidence>
<keyword evidence="4" id="KW-1003">Cell membrane</keyword>
<sequence length="92" mass="10156">MNGQMILNSSIVLATFLLILGILYSFLSSSQLKKRKNVLAQLHQNLKVGSEVMFSGGLTGVVTEINEDFVKIEMAHSLNIKVSRYAITEIIS</sequence>
<keyword evidence="9 10" id="KW-0472">Membrane</keyword>
<evidence type="ECO:0000256" key="1">
    <source>
        <dbReference type="ARBA" id="ARBA00004162"/>
    </source>
</evidence>
<dbReference type="GO" id="GO:0015031">
    <property type="term" value="P:protein transport"/>
    <property type="evidence" value="ECO:0007669"/>
    <property type="project" value="UniProtKB-KW"/>
</dbReference>
<dbReference type="RefSeq" id="WP_096818363.1">
    <property type="nucleotide sequence ID" value="NZ_JXJU01000007.1"/>
</dbReference>
<comment type="similarity">
    <text evidence="2">Belongs to the YajC family.</text>
</comment>
<feature type="transmembrane region" description="Helical" evidence="10">
    <location>
        <begin position="6"/>
        <end position="27"/>
    </location>
</feature>
<keyword evidence="6" id="KW-0653">Protein transport</keyword>
<comment type="subcellular location">
    <subcellularLocation>
        <location evidence="1">Cell membrane</location>
        <topology evidence="1">Single-pass membrane protein</topology>
    </subcellularLocation>
</comment>
<keyword evidence="3" id="KW-0813">Transport</keyword>
<dbReference type="SMART" id="SM01323">
    <property type="entry name" value="YajC"/>
    <property type="match status" value="1"/>
</dbReference>
<evidence type="ECO:0000256" key="6">
    <source>
        <dbReference type="ARBA" id="ARBA00022927"/>
    </source>
</evidence>
<evidence type="ECO:0000256" key="10">
    <source>
        <dbReference type="SAM" id="Phobius"/>
    </source>
</evidence>
<dbReference type="PANTHER" id="PTHR33909:SF1">
    <property type="entry name" value="SEC TRANSLOCON ACCESSORY COMPLEX SUBUNIT YAJC"/>
    <property type="match status" value="1"/>
</dbReference>
<keyword evidence="5 10" id="KW-0812">Transmembrane</keyword>
<reference evidence="11 12" key="1">
    <citation type="submission" date="2014-12" db="EMBL/GenBank/DDBJ databases">
        <title>Draft genome sequences of 10 type strains of Lactococcus.</title>
        <authorList>
            <person name="Sun Z."/>
            <person name="Zhong Z."/>
            <person name="Liu W."/>
            <person name="Zhang W."/>
            <person name="Zhang H."/>
        </authorList>
    </citation>
    <scope>NUCLEOTIDE SEQUENCE [LARGE SCALE GENOMIC DNA]</scope>
    <source>
        <strain evidence="11 12">JCM 16395</strain>
    </source>
</reference>
<gene>
    <name evidence="11" type="ORF">RT41_GL001771</name>
</gene>
<dbReference type="InterPro" id="IPR003849">
    <property type="entry name" value="Preprotein_translocase_YajC"/>
</dbReference>
<evidence type="ECO:0000313" key="12">
    <source>
        <dbReference type="Proteomes" id="UP000218181"/>
    </source>
</evidence>